<proteinExistence type="predicted"/>
<gene>
    <name evidence="2" type="ordered locus">Desca_2033</name>
</gene>
<sequence length="138" mass="13952">MKTAMESIKEMVDVNTVVGDPVETPDGSVIIPISRVACGFAAGGGEYAAGGNNNGSGNNSGNKEAEGSGAPFGGGSGAGVSVQPMGFLVVGNGQIRFLPVDDSHALFDRLIDVAPQILNQVQSMFKRGNATGSTQPVI</sequence>
<dbReference type="InterPro" id="IPR014229">
    <property type="entry name" value="Spore_YtfJ"/>
</dbReference>
<dbReference type="PANTHER" id="PTHR39162:SF1">
    <property type="entry name" value="SPORULATION PROTEIN YTFJ"/>
    <property type="match status" value="1"/>
</dbReference>
<dbReference type="Pfam" id="PF09579">
    <property type="entry name" value="Spore_YtfJ"/>
    <property type="match status" value="1"/>
</dbReference>
<reference evidence="2 3" key="1">
    <citation type="submission" date="2011-05" db="EMBL/GenBank/DDBJ databases">
        <title>Complete sequence of Desulfotomaculum carboxydivorans CO-1-SRB.</title>
        <authorList>
            <consortium name="US DOE Joint Genome Institute"/>
            <person name="Lucas S."/>
            <person name="Han J."/>
            <person name="Lapidus A."/>
            <person name="Cheng J.-F."/>
            <person name="Goodwin L."/>
            <person name="Pitluck S."/>
            <person name="Peters L."/>
            <person name="Mikhailova N."/>
            <person name="Lu M."/>
            <person name="Han C."/>
            <person name="Tapia R."/>
            <person name="Land M."/>
            <person name="Hauser L."/>
            <person name="Kyrpides N."/>
            <person name="Ivanova N."/>
            <person name="Pagani I."/>
            <person name="Stams A."/>
            <person name="Plugge C."/>
            <person name="Muyzer G."/>
            <person name="Kuever J."/>
            <person name="Parshina S."/>
            <person name="Ivanova A."/>
            <person name="Nazina T."/>
            <person name="Woyke T."/>
        </authorList>
    </citation>
    <scope>NUCLEOTIDE SEQUENCE [LARGE SCALE GENOMIC DNA]</scope>
    <source>
        <strain evidence="3">DSM 14880 / VKM B-2319 / CO-1-SRB</strain>
    </source>
</reference>
<protein>
    <submittedName>
        <fullName evidence="2">Sporulation protein YtfJ</fullName>
    </submittedName>
</protein>
<dbReference type="EMBL" id="CP002736">
    <property type="protein sequence ID" value="AEF94872.1"/>
    <property type="molecule type" value="Genomic_DNA"/>
</dbReference>
<name>F6B9A0_DESCC</name>
<accession>F6B9A0</accession>
<dbReference type="STRING" id="868595.Desca_2033"/>
<dbReference type="KEGG" id="dca:Desca_2033"/>
<evidence type="ECO:0000313" key="2">
    <source>
        <dbReference type="EMBL" id="AEF94872.1"/>
    </source>
</evidence>
<evidence type="ECO:0000256" key="1">
    <source>
        <dbReference type="SAM" id="MobiDB-lite"/>
    </source>
</evidence>
<dbReference type="Proteomes" id="UP000009226">
    <property type="component" value="Chromosome"/>
</dbReference>
<dbReference type="PIRSF" id="PIRSF021377">
    <property type="entry name" value="YtfJ"/>
    <property type="match status" value="1"/>
</dbReference>
<organism evidence="2 3">
    <name type="scientific">Desulfotomaculum nigrificans (strain DSM 14880 / VKM B-2319 / CO-1-SRB)</name>
    <name type="common">Desulfotomaculum carboxydivorans</name>
    <dbReference type="NCBI Taxonomy" id="868595"/>
    <lineage>
        <taxon>Bacteria</taxon>
        <taxon>Bacillati</taxon>
        <taxon>Bacillota</taxon>
        <taxon>Clostridia</taxon>
        <taxon>Eubacteriales</taxon>
        <taxon>Desulfotomaculaceae</taxon>
        <taxon>Desulfotomaculum</taxon>
    </lineage>
</organism>
<keyword evidence="3" id="KW-1185">Reference proteome</keyword>
<dbReference type="NCBIfam" id="TIGR02874">
    <property type="entry name" value="spore_ytfJ"/>
    <property type="match status" value="1"/>
</dbReference>
<evidence type="ECO:0000313" key="3">
    <source>
        <dbReference type="Proteomes" id="UP000009226"/>
    </source>
</evidence>
<dbReference type="HOGENOM" id="CLU_115880_0_1_9"/>
<dbReference type="AlphaFoldDB" id="F6B9A0"/>
<dbReference type="PANTHER" id="PTHR39162">
    <property type="entry name" value="GLL3345 PROTEIN"/>
    <property type="match status" value="1"/>
</dbReference>
<dbReference type="eggNOG" id="COG3874">
    <property type="taxonomic scope" value="Bacteria"/>
</dbReference>
<feature type="region of interest" description="Disordered" evidence="1">
    <location>
        <begin position="49"/>
        <end position="76"/>
    </location>
</feature>